<evidence type="ECO:0000313" key="2">
    <source>
        <dbReference type="Proteomes" id="UP000230233"/>
    </source>
</evidence>
<dbReference type="EMBL" id="PDUG01000001">
    <property type="protein sequence ID" value="PIC55202.1"/>
    <property type="molecule type" value="Genomic_DNA"/>
</dbReference>
<keyword evidence="2" id="KW-1185">Reference proteome</keyword>
<protein>
    <submittedName>
        <fullName evidence="1">Uncharacterized protein</fullName>
    </submittedName>
</protein>
<reference evidence="2" key="1">
    <citation type="submission" date="2017-10" db="EMBL/GenBank/DDBJ databases">
        <title>Rapid genome shrinkage in a self-fertile nematode reveals novel sperm competition proteins.</title>
        <authorList>
            <person name="Yin D."/>
            <person name="Schwarz E.M."/>
            <person name="Thomas C.G."/>
            <person name="Felde R.L."/>
            <person name="Korf I.F."/>
            <person name="Cutter A.D."/>
            <person name="Schartner C.M."/>
            <person name="Ralston E.J."/>
            <person name="Meyer B.J."/>
            <person name="Haag E.S."/>
        </authorList>
    </citation>
    <scope>NUCLEOTIDE SEQUENCE [LARGE SCALE GENOMIC DNA]</scope>
    <source>
        <strain evidence="2">JU1422</strain>
    </source>
</reference>
<dbReference type="AlphaFoldDB" id="A0A2G5VTU9"/>
<sequence length="70" mass="7782">MYVGFAFGLSGRAKCRNWPKSTVYDSTPELKKLDCIESLLIQKARVVQTIVNLKDIGGRTTATTTTAQWC</sequence>
<name>A0A2G5VTU9_9PELO</name>
<gene>
    <name evidence="1" type="primary">Cnig_chr_I.g574</name>
    <name evidence="1" type="ORF">B9Z55_000574</name>
</gene>
<organism evidence="1 2">
    <name type="scientific">Caenorhabditis nigoni</name>
    <dbReference type="NCBI Taxonomy" id="1611254"/>
    <lineage>
        <taxon>Eukaryota</taxon>
        <taxon>Metazoa</taxon>
        <taxon>Ecdysozoa</taxon>
        <taxon>Nematoda</taxon>
        <taxon>Chromadorea</taxon>
        <taxon>Rhabditida</taxon>
        <taxon>Rhabditina</taxon>
        <taxon>Rhabditomorpha</taxon>
        <taxon>Rhabditoidea</taxon>
        <taxon>Rhabditidae</taxon>
        <taxon>Peloderinae</taxon>
        <taxon>Caenorhabditis</taxon>
    </lineage>
</organism>
<accession>A0A2G5VTU9</accession>
<proteinExistence type="predicted"/>
<dbReference type="Proteomes" id="UP000230233">
    <property type="component" value="Chromosome I"/>
</dbReference>
<evidence type="ECO:0000313" key="1">
    <source>
        <dbReference type="EMBL" id="PIC55202.1"/>
    </source>
</evidence>
<comment type="caution">
    <text evidence="1">The sequence shown here is derived from an EMBL/GenBank/DDBJ whole genome shotgun (WGS) entry which is preliminary data.</text>
</comment>